<reference evidence="3" key="1">
    <citation type="submission" date="2023-03" db="EMBL/GenBank/DDBJ databases">
        <title>Complete genome of Cladonia borealis.</title>
        <authorList>
            <person name="Park H."/>
        </authorList>
    </citation>
    <scope>NUCLEOTIDE SEQUENCE</scope>
    <source>
        <strain evidence="3">ANT050790</strain>
    </source>
</reference>
<dbReference type="Gene3D" id="2.100.10.30">
    <property type="entry name" value="Jacalin-like lectin domain"/>
    <property type="match status" value="2"/>
</dbReference>
<dbReference type="AlphaFoldDB" id="A0AA39QQ94"/>
<feature type="region of interest" description="Disordered" evidence="1">
    <location>
        <begin position="1"/>
        <end position="21"/>
    </location>
</feature>
<dbReference type="SUPFAM" id="SSF51101">
    <property type="entry name" value="Mannose-binding lectins"/>
    <property type="match status" value="2"/>
</dbReference>
<name>A0AA39QQ94_9LECA</name>
<accession>A0AA39QQ94</accession>
<gene>
    <name evidence="3" type="ORF">JMJ35_010183</name>
</gene>
<protein>
    <recommendedName>
        <fullName evidence="2">Jacalin-type lectin domain-containing protein</fullName>
    </recommendedName>
</protein>
<dbReference type="PROSITE" id="PS51752">
    <property type="entry name" value="JACALIN_LECTIN"/>
    <property type="match status" value="1"/>
</dbReference>
<keyword evidence="4" id="KW-1185">Reference proteome</keyword>
<evidence type="ECO:0000259" key="2">
    <source>
        <dbReference type="PROSITE" id="PS51752"/>
    </source>
</evidence>
<proteinExistence type="predicted"/>
<evidence type="ECO:0000256" key="1">
    <source>
        <dbReference type="SAM" id="MobiDB-lite"/>
    </source>
</evidence>
<sequence>MEKFVPNKKVGGSGGKAFTANGQNGAVVSKIETWHGKAGGDHGSIVCRAIRITWDNGGTSQIFGTQEGERKTLELKEQERIKAMSLWGGDRVDRIKILTDKDQELDTGGTGGDHFTMDVGSGYLQGFSGAAAWDLDSVTPNFVKFKTLTEAAIQQGKPVGGTGGNPFWSCRADSGVRPAVLNVSHGPNGGGDGWYVLRAIKITWSDYTESPWYGTPNSRIDKFYFDLGRGEKILNMTLSGSGRTDRMKFTTDLGNTFAVGGTGGTETIENVGGGILLGFAGKAAWDVDSLAPIFFSK</sequence>
<dbReference type="InterPro" id="IPR036404">
    <property type="entry name" value="Jacalin-like_lectin_dom_sf"/>
</dbReference>
<comment type="caution">
    <text evidence="3">The sequence shown here is derived from an EMBL/GenBank/DDBJ whole genome shotgun (WGS) entry which is preliminary data.</text>
</comment>
<dbReference type="Proteomes" id="UP001166286">
    <property type="component" value="Unassembled WGS sequence"/>
</dbReference>
<dbReference type="Pfam" id="PF01419">
    <property type="entry name" value="Jacalin"/>
    <property type="match status" value="2"/>
</dbReference>
<dbReference type="InterPro" id="IPR001229">
    <property type="entry name" value="Jacalin-like_lectin_dom"/>
</dbReference>
<feature type="domain" description="Jacalin-type lectin" evidence="2">
    <location>
        <begin position="4"/>
        <end position="144"/>
    </location>
</feature>
<evidence type="ECO:0000313" key="4">
    <source>
        <dbReference type="Proteomes" id="UP001166286"/>
    </source>
</evidence>
<evidence type="ECO:0000313" key="3">
    <source>
        <dbReference type="EMBL" id="KAK0507145.1"/>
    </source>
</evidence>
<dbReference type="EMBL" id="JAFEKC020000024">
    <property type="protein sequence ID" value="KAK0507145.1"/>
    <property type="molecule type" value="Genomic_DNA"/>
</dbReference>
<organism evidence="3 4">
    <name type="scientific">Cladonia borealis</name>
    <dbReference type="NCBI Taxonomy" id="184061"/>
    <lineage>
        <taxon>Eukaryota</taxon>
        <taxon>Fungi</taxon>
        <taxon>Dikarya</taxon>
        <taxon>Ascomycota</taxon>
        <taxon>Pezizomycotina</taxon>
        <taxon>Lecanoromycetes</taxon>
        <taxon>OSLEUM clade</taxon>
        <taxon>Lecanoromycetidae</taxon>
        <taxon>Lecanorales</taxon>
        <taxon>Lecanorineae</taxon>
        <taxon>Cladoniaceae</taxon>
        <taxon>Cladonia</taxon>
    </lineage>
</organism>